<accession>A0A2N5SCT9</accession>
<feature type="region of interest" description="Disordered" evidence="1">
    <location>
        <begin position="1"/>
        <end position="63"/>
    </location>
</feature>
<evidence type="ECO:0000313" key="2">
    <source>
        <dbReference type="EMBL" id="PLW10985.1"/>
    </source>
</evidence>
<feature type="compositionally biased region" description="Low complexity" evidence="1">
    <location>
        <begin position="14"/>
        <end position="24"/>
    </location>
</feature>
<dbReference type="AlphaFoldDB" id="A0A2N5SCT9"/>
<name>A0A2N5SCT9_9BASI</name>
<dbReference type="EMBL" id="PGCJ01001038">
    <property type="protein sequence ID" value="PLW10985.1"/>
    <property type="molecule type" value="Genomic_DNA"/>
</dbReference>
<comment type="caution">
    <text evidence="2">The sequence shown here is derived from an EMBL/GenBank/DDBJ whole genome shotgun (WGS) entry which is preliminary data.</text>
</comment>
<gene>
    <name evidence="2" type="ORF">PCANC_24203</name>
</gene>
<organism evidence="2 3">
    <name type="scientific">Puccinia coronata f. sp. avenae</name>
    <dbReference type="NCBI Taxonomy" id="200324"/>
    <lineage>
        <taxon>Eukaryota</taxon>
        <taxon>Fungi</taxon>
        <taxon>Dikarya</taxon>
        <taxon>Basidiomycota</taxon>
        <taxon>Pucciniomycotina</taxon>
        <taxon>Pucciniomycetes</taxon>
        <taxon>Pucciniales</taxon>
        <taxon>Pucciniaceae</taxon>
        <taxon>Puccinia</taxon>
    </lineage>
</organism>
<evidence type="ECO:0000313" key="3">
    <source>
        <dbReference type="Proteomes" id="UP000235388"/>
    </source>
</evidence>
<reference evidence="2 3" key="1">
    <citation type="submission" date="2017-11" db="EMBL/GenBank/DDBJ databases">
        <title>De novo assembly and phasing of dikaryotic genomes from two isolates of Puccinia coronata f. sp. avenae, the causal agent of oat crown rust.</title>
        <authorList>
            <person name="Miller M.E."/>
            <person name="Zhang Y."/>
            <person name="Omidvar V."/>
            <person name="Sperschneider J."/>
            <person name="Schwessinger B."/>
            <person name="Raley C."/>
            <person name="Palmer J.M."/>
            <person name="Garnica D."/>
            <person name="Upadhyaya N."/>
            <person name="Rathjen J."/>
            <person name="Taylor J.M."/>
            <person name="Park R.F."/>
            <person name="Dodds P.N."/>
            <person name="Hirsch C.D."/>
            <person name="Kianian S.F."/>
            <person name="Figueroa M."/>
        </authorList>
    </citation>
    <scope>NUCLEOTIDE SEQUENCE [LARGE SCALE GENOMIC DNA]</scope>
    <source>
        <strain evidence="2">12NC29</strain>
    </source>
</reference>
<evidence type="ECO:0000256" key="1">
    <source>
        <dbReference type="SAM" id="MobiDB-lite"/>
    </source>
</evidence>
<protein>
    <submittedName>
        <fullName evidence="2">Uncharacterized protein</fullName>
    </submittedName>
</protein>
<proteinExistence type="predicted"/>
<dbReference type="Proteomes" id="UP000235388">
    <property type="component" value="Unassembled WGS sequence"/>
</dbReference>
<keyword evidence="3" id="KW-1185">Reference proteome</keyword>
<sequence length="122" mass="13706">MAGTQSSKKRRKANASSFSSVSSSPAQPSCNQRNKKIISLVKDSKDEPTPTKIDNPTDSTKPAKLQEMKDEQELRKALKVHKAAISSTYFAYNPPQLSDQLNKHGRRMIAYPCKRRVFIPRS</sequence>